<feature type="transmembrane region" description="Helical" evidence="8">
    <location>
        <begin position="34"/>
        <end position="57"/>
    </location>
</feature>
<feature type="transmembrane region" description="Helical" evidence="8">
    <location>
        <begin position="159"/>
        <end position="183"/>
    </location>
</feature>
<evidence type="ECO:0000256" key="3">
    <source>
        <dbReference type="ARBA" id="ARBA00022448"/>
    </source>
</evidence>
<name>A0ABT8AYB3_9HYPH</name>
<accession>A0ABT8AYB3</accession>
<dbReference type="RefSeq" id="WP_238291091.1">
    <property type="nucleotide sequence ID" value="NZ_BPQS01000032.1"/>
</dbReference>
<gene>
    <name evidence="9" type="ORF">QWZ18_27395</name>
</gene>
<feature type="transmembrane region" description="Helical" evidence="8">
    <location>
        <begin position="100"/>
        <end position="117"/>
    </location>
</feature>
<dbReference type="InterPro" id="IPR052017">
    <property type="entry name" value="TSUP"/>
</dbReference>
<feature type="transmembrane region" description="Helical" evidence="8">
    <location>
        <begin position="195"/>
        <end position="214"/>
    </location>
</feature>
<dbReference type="EMBL" id="JAUFPT010000097">
    <property type="protein sequence ID" value="MDN3574319.1"/>
    <property type="molecule type" value="Genomic_DNA"/>
</dbReference>
<proteinExistence type="inferred from homology"/>
<evidence type="ECO:0000256" key="2">
    <source>
        <dbReference type="ARBA" id="ARBA00009142"/>
    </source>
</evidence>
<comment type="subcellular location">
    <subcellularLocation>
        <location evidence="1 8">Cell membrane</location>
        <topology evidence="1 8">Multi-pass membrane protein</topology>
    </subcellularLocation>
</comment>
<feature type="transmembrane region" description="Helical" evidence="8">
    <location>
        <begin position="129"/>
        <end position="147"/>
    </location>
</feature>
<evidence type="ECO:0000256" key="7">
    <source>
        <dbReference type="ARBA" id="ARBA00023136"/>
    </source>
</evidence>
<keyword evidence="4 8" id="KW-1003">Cell membrane</keyword>
<protein>
    <recommendedName>
        <fullName evidence="8">Probable membrane transporter protein</fullName>
    </recommendedName>
</protein>
<evidence type="ECO:0000313" key="9">
    <source>
        <dbReference type="EMBL" id="MDN3574319.1"/>
    </source>
</evidence>
<keyword evidence="6 8" id="KW-1133">Transmembrane helix</keyword>
<keyword evidence="10" id="KW-1185">Reference proteome</keyword>
<dbReference type="Pfam" id="PF01925">
    <property type="entry name" value="TauE"/>
    <property type="match status" value="1"/>
</dbReference>
<comment type="similarity">
    <text evidence="2 8">Belongs to the 4-toluene sulfonate uptake permease (TSUP) (TC 2.A.102) family.</text>
</comment>
<feature type="transmembrane region" description="Helical" evidence="8">
    <location>
        <begin position="69"/>
        <end position="88"/>
    </location>
</feature>
<evidence type="ECO:0000256" key="5">
    <source>
        <dbReference type="ARBA" id="ARBA00022692"/>
    </source>
</evidence>
<evidence type="ECO:0000256" key="8">
    <source>
        <dbReference type="RuleBase" id="RU363041"/>
    </source>
</evidence>
<feature type="transmembrane region" description="Helical" evidence="8">
    <location>
        <begin position="253"/>
        <end position="275"/>
    </location>
</feature>
<dbReference type="PANTHER" id="PTHR30269:SF37">
    <property type="entry name" value="MEMBRANE TRANSPORTER PROTEIN"/>
    <property type="match status" value="1"/>
</dbReference>
<feature type="transmembrane region" description="Helical" evidence="8">
    <location>
        <begin position="226"/>
        <end position="246"/>
    </location>
</feature>
<comment type="caution">
    <text evidence="9">The sequence shown here is derived from an EMBL/GenBank/DDBJ whole genome shotgun (WGS) entry which is preliminary data.</text>
</comment>
<sequence>MSCFRRAADREDEDGKRACAGYWPGWASAVNETLLLILCVGCAGLISGLTGFAFALIASGTLLSIRTPVEATALVLVCSILSQVISILRLRTWPPRNTAFAMILPGLIGAPIGIHLLHDLDPRHIKVAIGAFLVLYSGGIALLRADYRVGFGNSWSDGAIGFLGGVLGGIAGLSGALPTAWSLVRGWEPRTQRAVYQSFTLVMQVWAFSILVYLDPIPPELVGDLALALPVVLVSVLAGLSLFARIDQRRFRTLVLALLAAIGLTTTALALPGLLQG</sequence>
<organism evidence="9 10">
    <name type="scientific">Methylobacterium longum</name>
    <dbReference type="NCBI Taxonomy" id="767694"/>
    <lineage>
        <taxon>Bacteria</taxon>
        <taxon>Pseudomonadati</taxon>
        <taxon>Pseudomonadota</taxon>
        <taxon>Alphaproteobacteria</taxon>
        <taxon>Hyphomicrobiales</taxon>
        <taxon>Methylobacteriaceae</taxon>
        <taxon>Methylobacterium</taxon>
    </lineage>
</organism>
<evidence type="ECO:0000313" key="10">
    <source>
        <dbReference type="Proteomes" id="UP001244297"/>
    </source>
</evidence>
<evidence type="ECO:0000256" key="6">
    <source>
        <dbReference type="ARBA" id="ARBA00022989"/>
    </source>
</evidence>
<dbReference type="PANTHER" id="PTHR30269">
    <property type="entry name" value="TRANSMEMBRANE PROTEIN YFCA"/>
    <property type="match status" value="1"/>
</dbReference>
<reference evidence="10" key="1">
    <citation type="journal article" date="2019" name="Int. J. Syst. Evol. Microbiol.">
        <title>The Global Catalogue of Microorganisms (GCM) 10K type strain sequencing project: providing services to taxonomists for standard genome sequencing and annotation.</title>
        <authorList>
            <consortium name="The Broad Institute Genomics Platform"/>
            <consortium name="The Broad Institute Genome Sequencing Center for Infectious Disease"/>
            <person name="Wu L."/>
            <person name="Ma J."/>
        </authorList>
    </citation>
    <scope>NUCLEOTIDE SEQUENCE [LARGE SCALE GENOMIC DNA]</scope>
    <source>
        <strain evidence="10">CECT 7806</strain>
    </source>
</reference>
<keyword evidence="7 8" id="KW-0472">Membrane</keyword>
<dbReference type="InterPro" id="IPR002781">
    <property type="entry name" value="TM_pro_TauE-like"/>
</dbReference>
<dbReference type="Proteomes" id="UP001244297">
    <property type="component" value="Unassembled WGS sequence"/>
</dbReference>
<evidence type="ECO:0000256" key="4">
    <source>
        <dbReference type="ARBA" id="ARBA00022475"/>
    </source>
</evidence>
<keyword evidence="5 8" id="KW-0812">Transmembrane</keyword>
<evidence type="ECO:0000256" key="1">
    <source>
        <dbReference type="ARBA" id="ARBA00004651"/>
    </source>
</evidence>
<keyword evidence="3" id="KW-0813">Transport</keyword>